<dbReference type="HOGENOM" id="CLU_411624_0_0_1"/>
<dbReference type="SMART" id="SM00343">
    <property type="entry name" value="ZnF_C2HC"/>
    <property type="match status" value="1"/>
</dbReference>
<feature type="compositionally biased region" description="Gly residues" evidence="3">
    <location>
        <begin position="314"/>
        <end position="325"/>
    </location>
</feature>
<feature type="compositionally biased region" description="Acidic residues" evidence="3">
    <location>
        <begin position="529"/>
        <end position="542"/>
    </location>
</feature>
<evidence type="ECO:0000259" key="4">
    <source>
        <dbReference type="PROSITE" id="PS50158"/>
    </source>
</evidence>
<dbReference type="SUPFAM" id="SSF57756">
    <property type="entry name" value="Retrovirus zinc finger-like domains"/>
    <property type="match status" value="1"/>
</dbReference>
<dbReference type="GO" id="GO:0008270">
    <property type="term" value="F:zinc ion binding"/>
    <property type="evidence" value="ECO:0007669"/>
    <property type="project" value="UniProtKB-KW"/>
</dbReference>
<feature type="region of interest" description="Disordered" evidence="3">
    <location>
        <begin position="294"/>
        <end position="377"/>
    </location>
</feature>
<evidence type="ECO:0000256" key="1">
    <source>
        <dbReference type="ARBA" id="ARBA00022664"/>
    </source>
</evidence>
<dbReference type="InterPro" id="IPR036875">
    <property type="entry name" value="Znf_CCHC_sf"/>
</dbReference>
<name>A0A067TBA0_GALM3</name>
<dbReference type="PANTHER" id="PTHR33223">
    <property type="entry name" value="CCHC-TYPE DOMAIN-CONTAINING PROTEIN"/>
    <property type="match status" value="1"/>
</dbReference>
<organism evidence="5 6">
    <name type="scientific">Galerina marginata (strain CBS 339.88)</name>
    <dbReference type="NCBI Taxonomy" id="685588"/>
    <lineage>
        <taxon>Eukaryota</taxon>
        <taxon>Fungi</taxon>
        <taxon>Dikarya</taxon>
        <taxon>Basidiomycota</taxon>
        <taxon>Agaricomycotina</taxon>
        <taxon>Agaricomycetes</taxon>
        <taxon>Agaricomycetidae</taxon>
        <taxon>Agaricales</taxon>
        <taxon>Agaricineae</taxon>
        <taxon>Strophariaceae</taxon>
        <taxon>Galerina</taxon>
    </lineage>
</organism>
<dbReference type="Pfam" id="PF00098">
    <property type="entry name" value="zf-CCHC"/>
    <property type="match status" value="1"/>
</dbReference>
<gene>
    <name evidence="5" type="ORF">GALMADRAFT_208535</name>
</gene>
<reference evidence="6" key="1">
    <citation type="journal article" date="2014" name="Proc. Natl. Acad. Sci. U.S.A.">
        <title>Extensive sampling of basidiomycete genomes demonstrates inadequacy of the white-rot/brown-rot paradigm for wood decay fungi.</title>
        <authorList>
            <person name="Riley R."/>
            <person name="Salamov A.A."/>
            <person name="Brown D.W."/>
            <person name="Nagy L.G."/>
            <person name="Floudas D."/>
            <person name="Held B.W."/>
            <person name="Levasseur A."/>
            <person name="Lombard V."/>
            <person name="Morin E."/>
            <person name="Otillar R."/>
            <person name="Lindquist E.A."/>
            <person name="Sun H."/>
            <person name="LaButti K.M."/>
            <person name="Schmutz J."/>
            <person name="Jabbour D."/>
            <person name="Luo H."/>
            <person name="Baker S.E."/>
            <person name="Pisabarro A.G."/>
            <person name="Walton J.D."/>
            <person name="Blanchette R.A."/>
            <person name="Henrissat B."/>
            <person name="Martin F."/>
            <person name="Cullen D."/>
            <person name="Hibbett D.S."/>
            <person name="Grigoriev I.V."/>
        </authorList>
    </citation>
    <scope>NUCLEOTIDE SEQUENCE [LARGE SCALE GENOMIC DNA]</scope>
    <source>
        <strain evidence="6">CBS 339.88</strain>
    </source>
</reference>
<feature type="domain" description="CCHC-type" evidence="4">
    <location>
        <begin position="391"/>
        <end position="407"/>
    </location>
</feature>
<evidence type="ECO:0000256" key="2">
    <source>
        <dbReference type="PROSITE-ProRule" id="PRU00047"/>
    </source>
</evidence>
<keyword evidence="6" id="KW-1185">Reference proteome</keyword>
<evidence type="ECO:0000313" key="6">
    <source>
        <dbReference type="Proteomes" id="UP000027222"/>
    </source>
</evidence>
<dbReference type="EMBL" id="KL142372">
    <property type="protein sequence ID" value="KDR80445.1"/>
    <property type="molecule type" value="Genomic_DNA"/>
</dbReference>
<dbReference type="OrthoDB" id="3267566at2759"/>
<protein>
    <recommendedName>
        <fullName evidence="4">CCHC-type domain-containing protein</fullName>
    </recommendedName>
</protein>
<feature type="compositionally biased region" description="Polar residues" evidence="3">
    <location>
        <begin position="357"/>
        <end position="366"/>
    </location>
</feature>
<feature type="region of interest" description="Disordered" evidence="3">
    <location>
        <begin position="238"/>
        <end position="267"/>
    </location>
</feature>
<sequence>MSANGEDPRLHNIYYQMAESNFRQEQSIIRQEQSAQRMEELLVALTQNRTSDQPQVKAKIKAAKPNKYDGKPEDLRSFLLSLRVYFIADPVTYNGNDSDDAKVRLAMTYLEGNAQKWLDNLMEGLSANELPWTTWESFEKDFRAHFETSNRQDDAQIKLEKIVQNDRVPIETFFEDIEVYRRDSGYNDAALIRVLKKSLSSRLLEDMYTVIGTSEPTTYIEWKKLAIEKDHHRRNLEANLDNRRRIQQSTTTGGGSGGSANRGGFGTWSGRGGYGGWGNRGGYSGGRGGYGGGFQSGGNGSGTTNAGGSRDRGYGGGFQSGGNGSGTTNAGGSRDSGGQNASGGGPTTNTRSGGGQPTQTSTQAPASGTFGGAGVPMEIDRARGGMKGTLRCYNCDGEGHFSRNCPQPKRPRQAPRVFVRTMFDNLSDDDKKGLLNELGFPTNEDMNTSTPIHDTTTPLKATQREKKSKVKSSSIEDVEDEDEKKMNEKEKARGSSILEDKCETEKKDETEAMRSEEGAKTTEAKADTEREEESESADDVDDANNTSAAAKLLRRLKEMKDKAIYALRKWTSSRRQDEVTVSLFQALITAPINDAIRTLEDLRHPLRHVVRGMGSTKANSTIIPAMLQTVDTAMKFTSTMLTEPQTKEVLFDMSFLFVSRSETMSSR</sequence>
<dbReference type="PROSITE" id="PS50158">
    <property type="entry name" value="ZF_CCHC"/>
    <property type="match status" value="1"/>
</dbReference>
<dbReference type="PANTHER" id="PTHR33223:SF6">
    <property type="entry name" value="CCHC-TYPE DOMAIN-CONTAINING PROTEIN"/>
    <property type="match status" value="1"/>
</dbReference>
<keyword evidence="2" id="KW-0862">Zinc</keyword>
<keyword evidence="1" id="KW-0507">mRNA processing</keyword>
<dbReference type="Gene3D" id="4.10.60.10">
    <property type="entry name" value="Zinc finger, CCHC-type"/>
    <property type="match status" value="1"/>
</dbReference>
<dbReference type="Pfam" id="PF03732">
    <property type="entry name" value="Retrotrans_gag"/>
    <property type="match status" value="1"/>
</dbReference>
<dbReference type="Proteomes" id="UP000027222">
    <property type="component" value="Unassembled WGS sequence"/>
</dbReference>
<dbReference type="AlphaFoldDB" id="A0A067TBA0"/>
<proteinExistence type="predicted"/>
<dbReference type="GO" id="GO:0003676">
    <property type="term" value="F:nucleic acid binding"/>
    <property type="evidence" value="ECO:0007669"/>
    <property type="project" value="InterPro"/>
</dbReference>
<feature type="compositionally biased region" description="Gly residues" evidence="3">
    <location>
        <begin position="340"/>
        <end position="356"/>
    </location>
</feature>
<keyword evidence="2" id="KW-0479">Metal-binding</keyword>
<keyword evidence="2" id="KW-0863">Zinc-finger</keyword>
<dbReference type="GO" id="GO:0006397">
    <property type="term" value="P:mRNA processing"/>
    <property type="evidence" value="ECO:0007669"/>
    <property type="project" value="UniProtKB-KW"/>
</dbReference>
<dbReference type="STRING" id="685588.A0A067TBA0"/>
<feature type="region of interest" description="Disordered" evidence="3">
    <location>
        <begin position="441"/>
        <end position="545"/>
    </location>
</feature>
<accession>A0A067TBA0</accession>
<feature type="compositionally biased region" description="Gly residues" evidence="3">
    <location>
        <begin position="252"/>
        <end position="267"/>
    </location>
</feature>
<feature type="compositionally biased region" description="Polar residues" evidence="3">
    <location>
        <begin position="444"/>
        <end position="460"/>
    </location>
</feature>
<evidence type="ECO:0000256" key="3">
    <source>
        <dbReference type="SAM" id="MobiDB-lite"/>
    </source>
</evidence>
<dbReference type="InterPro" id="IPR001878">
    <property type="entry name" value="Znf_CCHC"/>
</dbReference>
<evidence type="ECO:0000313" key="5">
    <source>
        <dbReference type="EMBL" id="KDR80445.1"/>
    </source>
</evidence>
<dbReference type="InterPro" id="IPR005162">
    <property type="entry name" value="Retrotrans_gag_dom"/>
</dbReference>
<feature type="compositionally biased region" description="Basic and acidic residues" evidence="3">
    <location>
        <begin position="483"/>
        <end position="528"/>
    </location>
</feature>